<dbReference type="AlphaFoldDB" id="A0A2P6QZV4"/>
<protein>
    <submittedName>
        <fullName evidence="1">Putative separase</fullName>
        <ecNumber evidence="1">3.4.22.49</ecNumber>
    </submittedName>
</protein>
<dbReference type="STRING" id="74649.A0A2P6QZV4"/>
<name>A0A2P6QZV4_ROSCH</name>
<accession>A0A2P6QZV4</accession>
<dbReference type="Proteomes" id="UP000238479">
    <property type="component" value="Chromosome 4"/>
</dbReference>
<comment type="caution">
    <text evidence="1">The sequence shown here is derived from an EMBL/GenBank/DDBJ whole genome shotgun (WGS) entry which is preliminary data.</text>
</comment>
<organism evidence="1 2">
    <name type="scientific">Rosa chinensis</name>
    <name type="common">China rose</name>
    <dbReference type="NCBI Taxonomy" id="74649"/>
    <lineage>
        <taxon>Eukaryota</taxon>
        <taxon>Viridiplantae</taxon>
        <taxon>Streptophyta</taxon>
        <taxon>Embryophyta</taxon>
        <taxon>Tracheophyta</taxon>
        <taxon>Spermatophyta</taxon>
        <taxon>Magnoliopsida</taxon>
        <taxon>eudicotyledons</taxon>
        <taxon>Gunneridae</taxon>
        <taxon>Pentapetalae</taxon>
        <taxon>rosids</taxon>
        <taxon>fabids</taxon>
        <taxon>Rosales</taxon>
        <taxon>Rosaceae</taxon>
        <taxon>Rosoideae</taxon>
        <taxon>Rosoideae incertae sedis</taxon>
        <taxon>Rosa</taxon>
    </lineage>
</organism>
<keyword evidence="1" id="KW-0378">Hydrolase</keyword>
<evidence type="ECO:0000313" key="1">
    <source>
        <dbReference type="EMBL" id="PRQ39714.1"/>
    </source>
</evidence>
<dbReference type="GO" id="GO:0016787">
    <property type="term" value="F:hydrolase activity"/>
    <property type="evidence" value="ECO:0007669"/>
    <property type="project" value="UniProtKB-KW"/>
</dbReference>
<evidence type="ECO:0000313" key="2">
    <source>
        <dbReference type="Proteomes" id="UP000238479"/>
    </source>
</evidence>
<proteinExistence type="predicted"/>
<dbReference type="Gramene" id="PRQ39714">
    <property type="protein sequence ID" value="PRQ39714"/>
    <property type="gene ID" value="RchiOBHm_Chr4g0428231"/>
</dbReference>
<keyword evidence="2" id="KW-1185">Reference proteome</keyword>
<sequence length="165" mass="18787">MAGFCSKQRVLEDIIAAIGIWLNIPVEMLPKSQLILLYHLLDWLSIKGCQEVESIYKIIIRLFNVHEKQWLGMLWGSRRTTHALCASPVNEAFLKMLSDYYGEIANSTSFWLDHLKALHQSGGIVTGFEQFCRQSNQNDVVQSYSLLRLTVSFSDLITSWSVTCG</sequence>
<gene>
    <name evidence="1" type="ORF">RchiOBHm_Chr4g0428231</name>
</gene>
<dbReference type="EMBL" id="PDCK01000042">
    <property type="protein sequence ID" value="PRQ39714.1"/>
    <property type="molecule type" value="Genomic_DNA"/>
</dbReference>
<reference evidence="1 2" key="1">
    <citation type="journal article" date="2018" name="Nat. Genet.">
        <title>The Rosa genome provides new insights in the design of modern roses.</title>
        <authorList>
            <person name="Bendahmane M."/>
        </authorList>
    </citation>
    <scope>NUCLEOTIDE SEQUENCE [LARGE SCALE GENOMIC DNA]</scope>
    <source>
        <strain evidence="2">cv. Old Blush</strain>
    </source>
</reference>
<dbReference type="EC" id="3.4.22.49" evidence="1"/>